<comment type="pathway">
    <text evidence="4">tRNA modification; tRNA-queuosine biosynthesis.</text>
</comment>
<evidence type="ECO:0000259" key="5">
    <source>
        <dbReference type="Pfam" id="PF01702"/>
    </source>
</evidence>
<keyword evidence="3 4" id="KW-0819">tRNA processing</keyword>
<feature type="region of interest" description="RNA binding; important for wobble base 34 recognition" evidence="4">
    <location>
        <begin position="291"/>
        <end position="295"/>
    </location>
</feature>
<dbReference type="HAMAP" id="MF_00168">
    <property type="entry name" value="Q_tRNA_Tgt"/>
    <property type="match status" value="1"/>
</dbReference>
<dbReference type="GO" id="GO:0008479">
    <property type="term" value="F:tRNA-guanosine(34) queuine transglycosylase activity"/>
    <property type="evidence" value="ECO:0007669"/>
    <property type="project" value="UniProtKB-UniRule"/>
</dbReference>
<dbReference type="NCBIfam" id="TIGR00430">
    <property type="entry name" value="Q_tRNA_tgt"/>
    <property type="match status" value="1"/>
</dbReference>
<dbReference type="UniPathway" id="UPA00392"/>
<feature type="binding site" evidence="4">
    <location>
        <position position="338"/>
    </location>
    <ligand>
        <name>Zn(2+)</name>
        <dbReference type="ChEBI" id="CHEBI:29105"/>
    </ligand>
</feature>
<comment type="caution">
    <text evidence="4">Lacks conserved residue(s) required for the propagation of feature annotation.</text>
</comment>
<organism evidence="6 7">
    <name type="scientific">Candidatus Woesebacteria bacterium RIFCSPHIGHO2_02_FULL_39_13</name>
    <dbReference type="NCBI Taxonomy" id="1802505"/>
    <lineage>
        <taxon>Bacteria</taxon>
        <taxon>Candidatus Woeseibacteriota</taxon>
    </lineage>
</organism>
<feature type="binding site" evidence="4">
    <location>
        <position position="335"/>
    </location>
    <ligand>
        <name>Zn(2+)</name>
        <dbReference type="ChEBI" id="CHEBI:29105"/>
    </ligand>
</feature>
<feature type="active site" description="Proton acceptor" evidence="4">
    <location>
        <position position="93"/>
    </location>
</feature>
<dbReference type="GO" id="GO:0046872">
    <property type="term" value="F:metal ion binding"/>
    <property type="evidence" value="ECO:0007669"/>
    <property type="project" value="UniProtKB-KW"/>
</dbReference>
<protein>
    <recommendedName>
        <fullName evidence="4">Queuine tRNA-ribosyltransferase</fullName>
        <ecNumber evidence="4">2.4.2.29</ecNumber>
    </recommendedName>
    <alternativeName>
        <fullName evidence="4">Guanine insertion enzyme</fullName>
    </alternativeName>
    <alternativeName>
        <fullName evidence="4">tRNA-guanine transglycosylase</fullName>
    </alternativeName>
</protein>
<dbReference type="InterPro" id="IPR050076">
    <property type="entry name" value="ArchSynthase1/Queuine_TRR"/>
</dbReference>
<comment type="function">
    <text evidence="4">Catalyzes the base-exchange of a guanine (G) residue with the queuine precursor 7-aminomethyl-7-deazaguanine (PreQ1) at position 34 (anticodon wobble position) in tRNAs with GU(N) anticodons (tRNA-Asp, -Asn, -His and -Tyr). Catalysis occurs through a double-displacement mechanism. The nucleophile active site attacks the C1' of nucleotide 34 to detach the guanine base from the RNA, forming a covalent enzyme-RNA intermediate. The proton acceptor active site deprotonates the incoming PreQ1, allowing a nucleophilic attack on the C1' of the ribose to form the product. After dissociation, two additional enzymatic reactions on the tRNA convert PreQ1 to queuine (Q), resulting in the hypermodified nucleoside queuosine (7-(((4,5-cis-dihydroxy-2-cyclopenten-1-yl)amino)methyl)-7-deazaguanosine).</text>
</comment>
<name>A0A1F7Z2D0_9BACT</name>
<feature type="binding site" evidence="4">
    <location>
        <begin position="93"/>
        <end position="97"/>
    </location>
    <ligand>
        <name>substrate</name>
    </ligand>
</feature>
<keyword evidence="2 4" id="KW-0808">Transferase</keyword>
<sequence>MDFSFKLVKKDQKTHARAGTISTPHGKIETPAFSPVATKASVKGLTSEDLKEANTQVVLANAYHLYLRPGVETIENFGGFAPFMKWEGPTITDSGGYQVSFLWQKTRKKEQGIRNKARVTDFGMYFYSHIDGSEHVLTPKISMEIQHALAADIIMALDQPMSQRFSREKNKDAYIRTLKWEEESFKVWKELESKRKNGSFQALFGIIQGQTDKKLRRECLKFILDTGFPGIAIGDESIGADPRITAKSLDAISHFLPDDKPLHALGLGGGPEGVFEAVTRGVDIFDNASVTRMARTGLLFIYPEDGGKVGNKFRLNIKSGRFKGDRKPISKKCLCYTCKNYSRGYIHHLLVSEEPLGVRLTTIHNIHFYNDLMIRIRKAIIEDRFLELKKYWLGRSRV</sequence>
<feature type="binding site" evidence="4">
    <location>
        <position position="208"/>
    </location>
    <ligand>
        <name>substrate</name>
    </ligand>
</feature>
<dbReference type="GO" id="GO:0008616">
    <property type="term" value="P:tRNA queuosine(34) biosynthetic process"/>
    <property type="evidence" value="ECO:0007669"/>
    <property type="project" value="UniProtKB-UniRule"/>
</dbReference>
<dbReference type="EC" id="2.4.2.29" evidence="4"/>
<dbReference type="GO" id="GO:0005829">
    <property type="term" value="C:cytosol"/>
    <property type="evidence" value="ECO:0007669"/>
    <property type="project" value="TreeGrafter"/>
</dbReference>
<dbReference type="SUPFAM" id="SSF51713">
    <property type="entry name" value="tRNA-guanine transglycosylase"/>
    <property type="match status" value="1"/>
</dbReference>
<evidence type="ECO:0000256" key="1">
    <source>
        <dbReference type="ARBA" id="ARBA00022676"/>
    </source>
</evidence>
<dbReference type="NCBIfam" id="TIGR00449">
    <property type="entry name" value="tgt_general"/>
    <property type="match status" value="1"/>
</dbReference>
<comment type="caution">
    <text evidence="6">The sequence shown here is derived from an EMBL/GenBank/DDBJ whole genome shotgun (WGS) entry which is preliminary data.</text>
</comment>
<dbReference type="Pfam" id="PF01702">
    <property type="entry name" value="TGT"/>
    <property type="match status" value="1"/>
</dbReference>
<evidence type="ECO:0000313" key="6">
    <source>
        <dbReference type="EMBL" id="OGM33793.1"/>
    </source>
</evidence>
<accession>A0A1F7Z2D0</accession>
<feature type="active site" description="Nucleophile" evidence="4">
    <location>
        <position position="286"/>
    </location>
</feature>
<evidence type="ECO:0000256" key="4">
    <source>
        <dbReference type="HAMAP-Rule" id="MF_00168"/>
    </source>
</evidence>
<comment type="catalytic activity">
    <reaction evidence="4">
        <text>7-aminomethyl-7-carbaguanine + guanosine(34) in tRNA = 7-aminomethyl-7-carbaguanosine(34) in tRNA + guanine</text>
        <dbReference type="Rhea" id="RHEA:24104"/>
        <dbReference type="Rhea" id="RHEA-COMP:10341"/>
        <dbReference type="Rhea" id="RHEA-COMP:10342"/>
        <dbReference type="ChEBI" id="CHEBI:16235"/>
        <dbReference type="ChEBI" id="CHEBI:58703"/>
        <dbReference type="ChEBI" id="CHEBI:74269"/>
        <dbReference type="ChEBI" id="CHEBI:82833"/>
        <dbReference type="EC" id="2.4.2.29"/>
    </reaction>
</comment>
<evidence type="ECO:0000256" key="2">
    <source>
        <dbReference type="ARBA" id="ARBA00022679"/>
    </source>
</evidence>
<proteinExistence type="inferred from homology"/>
<dbReference type="Gene3D" id="3.20.20.105">
    <property type="entry name" value="Queuine tRNA-ribosyltransferase-like"/>
    <property type="match status" value="1"/>
</dbReference>
<reference evidence="6 7" key="1">
    <citation type="journal article" date="2016" name="Nat. Commun.">
        <title>Thousands of microbial genomes shed light on interconnected biogeochemical processes in an aquifer system.</title>
        <authorList>
            <person name="Anantharaman K."/>
            <person name="Brown C.T."/>
            <person name="Hug L.A."/>
            <person name="Sharon I."/>
            <person name="Castelle C.J."/>
            <person name="Probst A.J."/>
            <person name="Thomas B.C."/>
            <person name="Singh A."/>
            <person name="Wilkins M.J."/>
            <person name="Karaoz U."/>
            <person name="Brodie E.L."/>
            <person name="Williams K.H."/>
            <person name="Hubbard S.S."/>
            <person name="Banfield J.F."/>
        </authorList>
    </citation>
    <scope>NUCLEOTIDE SEQUENCE [LARGE SCALE GENOMIC DNA]</scope>
</reference>
<evidence type="ECO:0000313" key="7">
    <source>
        <dbReference type="Proteomes" id="UP000177169"/>
    </source>
</evidence>
<dbReference type="EMBL" id="MGGR01000013">
    <property type="protein sequence ID" value="OGM33793.1"/>
    <property type="molecule type" value="Genomic_DNA"/>
</dbReference>
<dbReference type="PANTHER" id="PTHR46499">
    <property type="entry name" value="QUEUINE TRNA-RIBOSYLTRANSFERASE"/>
    <property type="match status" value="1"/>
</dbReference>
<dbReference type="STRING" id="1802505.A3D01_02375"/>
<feature type="domain" description="tRNA-guanine(15) transglycosylase-like" evidence="5">
    <location>
        <begin position="15"/>
        <end position="393"/>
    </location>
</feature>
<comment type="cofactor">
    <cofactor evidence="4">
        <name>Zn(2+)</name>
        <dbReference type="ChEBI" id="CHEBI:29105"/>
    </cofactor>
    <text evidence="4">Binds 1 zinc ion per subunit.</text>
</comment>
<keyword evidence="4" id="KW-0671">Queuosine biosynthesis</keyword>
<evidence type="ECO:0000256" key="3">
    <source>
        <dbReference type="ARBA" id="ARBA00022694"/>
    </source>
</evidence>
<feature type="binding site" evidence="4">
    <location>
        <position position="158"/>
    </location>
    <ligand>
        <name>substrate</name>
    </ligand>
</feature>
<comment type="subunit">
    <text evidence="4">Homodimer. Within each dimer, one monomer is responsible for RNA recognition and catalysis, while the other monomer binds to the replacement base PreQ1.</text>
</comment>
<feature type="binding site" evidence="4">
    <location>
        <position position="333"/>
    </location>
    <ligand>
        <name>Zn(2+)</name>
        <dbReference type="ChEBI" id="CHEBI:29105"/>
    </ligand>
</feature>
<keyword evidence="4" id="KW-0862">Zinc</keyword>
<feature type="binding site" evidence="4">
    <location>
        <position position="364"/>
    </location>
    <ligand>
        <name>Zn(2+)</name>
        <dbReference type="ChEBI" id="CHEBI:29105"/>
    </ligand>
</feature>
<dbReference type="PANTHER" id="PTHR46499:SF1">
    <property type="entry name" value="QUEUINE TRNA-RIBOSYLTRANSFERASE"/>
    <property type="match status" value="1"/>
</dbReference>
<dbReference type="AlphaFoldDB" id="A0A1F7Z2D0"/>
<dbReference type="InterPro" id="IPR002616">
    <property type="entry name" value="tRNA_ribo_trans-like"/>
</dbReference>
<keyword evidence="4" id="KW-0479">Metal-binding</keyword>
<dbReference type="Proteomes" id="UP000177169">
    <property type="component" value="Unassembled WGS sequence"/>
</dbReference>
<keyword evidence="1 4" id="KW-0328">Glycosyltransferase</keyword>
<gene>
    <name evidence="4" type="primary">tgt</name>
    <name evidence="6" type="ORF">A3D01_02375</name>
</gene>
<dbReference type="InterPro" id="IPR004803">
    <property type="entry name" value="TGT"/>
</dbReference>
<dbReference type="InterPro" id="IPR036511">
    <property type="entry name" value="TGT-like_sf"/>
</dbReference>
<comment type="similarity">
    <text evidence="4">Belongs to the queuine tRNA-ribosyltransferase family.</text>
</comment>